<comment type="caution">
    <text evidence="1">The sequence shown here is derived from an EMBL/GenBank/DDBJ whole genome shotgun (WGS) entry which is preliminary data.</text>
</comment>
<dbReference type="AlphaFoldDB" id="A0A7C2R3X8"/>
<gene>
    <name evidence="1" type="ORF">ENO10_04350</name>
</gene>
<organism evidence="1">
    <name type="scientific">Salinimicrobium catena</name>
    <dbReference type="NCBI Taxonomy" id="390640"/>
    <lineage>
        <taxon>Bacteria</taxon>
        <taxon>Pseudomonadati</taxon>
        <taxon>Bacteroidota</taxon>
        <taxon>Flavobacteriia</taxon>
        <taxon>Flavobacteriales</taxon>
        <taxon>Flavobacteriaceae</taxon>
        <taxon>Salinimicrobium</taxon>
    </lineage>
</organism>
<reference evidence="1" key="1">
    <citation type="journal article" date="2020" name="mSystems">
        <title>Genome- and Community-Level Interaction Insights into Carbon Utilization and Element Cycling Functions of Hydrothermarchaeota in Hydrothermal Sediment.</title>
        <authorList>
            <person name="Zhou Z."/>
            <person name="Liu Y."/>
            <person name="Xu W."/>
            <person name="Pan J."/>
            <person name="Luo Z.H."/>
            <person name="Li M."/>
        </authorList>
    </citation>
    <scope>NUCLEOTIDE SEQUENCE [LARGE SCALE GENOMIC DNA]</scope>
    <source>
        <strain evidence="1">SpSt-1235</strain>
    </source>
</reference>
<feature type="non-terminal residue" evidence="1">
    <location>
        <position position="1"/>
    </location>
</feature>
<dbReference type="EMBL" id="DSEE01000320">
    <property type="protein sequence ID" value="HER40433.1"/>
    <property type="molecule type" value="Genomic_DNA"/>
</dbReference>
<sequence length="65" mass="7304">ANPGQALSYKIGQLKIIELRKRAEAELGEDFDIRQFHNEVLETGAVPLELLENKIDDWIAEVKGA</sequence>
<dbReference type="Pfam" id="PF05960">
    <property type="entry name" value="DUF885"/>
    <property type="match status" value="1"/>
</dbReference>
<dbReference type="InterPro" id="IPR010281">
    <property type="entry name" value="DUF885"/>
</dbReference>
<dbReference type="PANTHER" id="PTHR33361">
    <property type="entry name" value="GLR0591 PROTEIN"/>
    <property type="match status" value="1"/>
</dbReference>
<evidence type="ECO:0000313" key="1">
    <source>
        <dbReference type="EMBL" id="HER40433.1"/>
    </source>
</evidence>
<protein>
    <submittedName>
        <fullName evidence="1">DUF885 family protein</fullName>
    </submittedName>
</protein>
<dbReference type="PANTHER" id="PTHR33361:SF2">
    <property type="entry name" value="DUF885 DOMAIN-CONTAINING PROTEIN"/>
    <property type="match status" value="1"/>
</dbReference>
<proteinExistence type="predicted"/>
<name>A0A7C2R3X8_9FLAO</name>
<dbReference type="Proteomes" id="UP000885753">
    <property type="component" value="Unassembled WGS sequence"/>
</dbReference>
<accession>A0A7C2R3X8</accession>